<name>A0A075HR23_9ARCH</name>
<organism evidence="1">
    <name type="scientific">uncultured marine thaumarchaeote KM3_82_C03</name>
    <dbReference type="NCBI Taxonomy" id="1456303"/>
    <lineage>
        <taxon>Archaea</taxon>
        <taxon>Nitrososphaerota</taxon>
        <taxon>environmental samples</taxon>
    </lineage>
</organism>
<accession>A0A075HR23</accession>
<dbReference type="AlphaFoldDB" id="A0A075HR23"/>
<sequence>MYQKKSVVAFLDGDRAGGFILKELKSVVKVDVELRADEGIEVEELTPQRVADILKDTAEKMHEQSAETKIVNEDDKALSDAIGKVYPNLNETLESVALDTDNNQLFKIPISELVGKLPTQSGIKYLVLDGIITQRLLDSAKQSGIKYIVGHRIANLSNRDDVILKTFTELGIT</sequence>
<dbReference type="EMBL" id="KF901105">
    <property type="protein sequence ID" value="AIF18269.1"/>
    <property type="molecule type" value="Genomic_DNA"/>
</dbReference>
<reference evidence="1" key="1">
    <citation type="journal article" date="2014" name="Genome Biol. Evol.">
        <title>Pangenome evidence for extensive interdomain horizontal transfer affecting lineage core and shell genes in uncultured planktonic thaumarchaeota and euryarchaeota.</title>
        <authorList>
            <person name="Deschamps P."/>
            <person name="Zivanovic Y."/>
            <person name="Moreira D."/>
            <person name="Rodriguez-Valera F."/>
            <person name="Lopez-Garcia P."/>
        </authorList>
    </citation>
    <scope>NUCLEOTIDE SEQUENCE</scope>
</reference>
<proteinExistence type="predicted"/>
<evidence type="ECO:0000313" key="1">
    <source>
        <dbReference type="EMBL" id="AIF18269.1"/>
    </source>
</evidence>
<gene>
    <name evidence="1" type="primary">dnaG</name>
</gene>
<protein>
    <submittedName>
        <fullName evidence="1">DNA primase (DnaG)</fullName>
    </submittedName>
</protein>